<dbReference type="PANTHER" id="PTHR28243:SF1">
    <property type="entry name" value="PYRIDOXAMINE 5'-PHOSPHATE OXIDASE ALR4036 FAMILY FMN-BINDING DOMAIN-CONTAINING PROTEIN"/>
    <property type="match status" value="1"/>
</dbReference>
<name>A0A075NWY6_9ALTE</name>
<dbReference type="RefSeq" id="WP_044057300.1">
    <property type="nucleotide sequence ID" value="NZ_CBCSKJ010000001.1"/>
</dbReference>
<evidence type="ECO:0000313" key="2">
    <source>
        <dbReference type="EMBL" id="AIF99184.1"/>
    </source>
</evidence>
<dbReference type="KEGG" id="aal:EP13_11080"/>
<sequence>MPQWRQGLTKSLHKTRSVPESRYFQLATADAQGLPYCRTVVYRGLTDDNCLVVISDTRTDKCDQLAQQPHAHGCWYFAKTREQYRFSVTAKVLSLEMDTPLVSAHWERLSDAGKKQFLWGEPGTPRNDGSALHVSGDFSAVPQHFCVILLAIHKVDYLNLRGSPQYRELHYTDEQGNWLSQSIIP</sequence>
<dbReference type="GeneID" id="78255448"/>
<dbReference type="EMBL" id="CP008849">
    <property type="protein sequence ID" value="AIF99184.1"/>
    <property type="molecule type" value="Genomic_DNA"/>
</dbReference>
<dbReference type="eggNOG" id="COG5135">
    <property type="taxonomic scope" value="Bacteria"/>
</dbReference>
<dbReference type="GO" id="GO:0010181">
    <property type="term" value="F:FMN binding"/>
    <property type="evidence" value="ECO:0007669"/>
    <property type="project" value="InterPro"/>
</dbReference>
<reference evidence="2 3" key="1">
    <citation type="submission" date="2014-06" db="EMBL/GenBank/DDBJ databases">
        <title>Genomes of Alteromonas australica, a world apart.</title>
        <authorList>
            <person name="Gonzaga A."/>
            <person name="Lopez-Perez M."/>
            <person name="Rodriguez-Valera F."/>
        </authorList>
    </citation>
    <scope>NUCLEOTIDE SEQUENCE [LARGE SCALE GENOMIC DNA]</scope>
    <source>
        <strain evidence="2 3">H 17</strain>
    </source>
</reference>
<keyword evidence="3" id="KW-1185">Reference proteome</keyword>
<feature type="domain" description="Pyridoxamine 5'-phosphate oxidase Alr4036 family FMN-binding" evidence="1">
    <location>
        <begin position="1"/>
        <end position="93"/>
    </location>
</feature>
<dbReference type="InterPro" id="IPR012349">
    <property type="entry name" value="Split_barrel_FMN-bd"/>
</dbReference>
<dbReference type="PATRIC" id="fig|589873.4.peg.2534"/>
<dbReference type="Pfam" id="PF12766">
    <property type="entry name" value="Pyridox_oxase_2"/>
    <property type="match status" value="1"/>
</dbReference>
<accession>A0A075NWY6</accession>
<evidence type="ECO:0000259" key="1">
    <source>
        <dbReference type="Pfam" id="PF12766"/>
    </source>
</evidence>
<dbReference type="Proteomes" id="UP000056090">
    <property type="component" value="Chromosome"/>
</dbReference>
<dbReference type="OrthoDB" id="5736591at2"/>
<dbReference type="InterPro" id="IPR024624">
    <property type="entry name" value="Pyridox_Oxase_Alr4036_FMN-bd"/>
</dbReference>
<gene>
    <name evidence="2" type="ORF">EP13_11080</name>
</gene>
<dbReference type="Gene3D" id="2.30.110.10">
    <property type="entry name" value="Electron Transport, Fmn-binding Protein, Chain A"/>
    <property type="match status" value="1"/>
</dbReference>
<dbReference type="PANTHER" id="PTHR28243">
    <property type="entry name" value="AGL049CP"/>
    <property type="match status" value="1"/>
</dbReference>
<dbReference type="SUPFAM" id="SSF50475">
    <property type="entry name" value="FMN-binding split barrel"/>
    <property type="match status" value="1"/>
</dbReference>
<organism evidence="2 3">
    <name type="scientific">Alteromonas australica</name>
    <dbReference type="NCBI Taxonomy" id="589873"/>
    <lineage>
        <taxon>Bacteria</taxon>
        <taxon>Pseudomonadati</taxon>
        <taxon>Pseudomonadota</taxon>
        <taxon>Gammaproteobacteria</taxon>
        <taxon>Alteromonadales</taxon>
        <taxon>Alteromonadaceae</taxon>
        <taxon>Alteromonas/Salinimonas group</taxon>
        <taxon>Alteromonas</taxon>
    </lineage>
</organism>
<protein>
    <submittedName>
        <fullName evidence="2">Pyridoxamine 5'-phosphate oxidase</fullName>
    </submittedName>
</protein>
<dbReference type="KEGG" id="aaus:EP12_11765"/>
<evidence type="ECO:0000313" key="3">
    <source>
        <dbReference type="Proteomes" id="UP000056090"/>
    </source>
</evidence>
<proteinExistence type="predicted"/>
<dbReference type="AlphaFoldDB" id="A0A075NWY6"/>